<comment type="caution">
    <text evidence="1">The sequence shown here is derived from an EMBL/GenBank/DDBJ whole genome shotgun (WGS) entry which is preliminary data.</text>
</comment>
<protein>
    <recommendedName>
        <fullName evidence="3">Protein kinase domain-containing protein</fullName>
    </recommendedName>
</protein>
<accession>Q08S59</accession>
<evidence type="ECO:0000313" key="1">
    <source>
        <dbReference type="EMBL" id="EAU63306.1"/>
    </source>
</evidence>
<proteinExistence type="predicted"/>
<dbReference type="Proteomes" id="UP000032702">
    <property type="component" value="Unassembled WGS sequence"/>
</dbReference>
<evidence type="ECO:0000313" key="2">
    <source>
        <dbReference type="Proteomes" id="UP000032702"/>
    </source>
</evidence>
<dbReference type="AlphaFoldDB" id="Q08S59"/>
<evidence type="ECO:0008006" key="3">
    <source>
        <dbReference type="Google" id="ProtNLM"/>
    </source>
</evidence>
<sequence length="140" mass="15840">MFLIQAGFKRWPALKRIFRMLNIPGYTLRSLLKATGNNLLYRVVRDADGLSLILKTPVASSVGPREAERYRREFGILKRLRDVPGVTRVHAHDRIQDRPVLLLESVEGVPLSELTGQPFELVRALVLGICLASTLTELHR</sequence>
<dbReference type="InterPro" id="IPR011009">
    <property type="entry name" value="Kinase-like_dom_sf"/>
</dbReference>
<dbReference type="EMBL" id="AAMD01000170">
    <property type="protein sequence ID" value="EAU63306.1"/>
    <property type="molecule type" value="Genomic_DNA"/>
</dbReference>
<gene>
    <name evidence="1" type="ORF">STIAU_8219</name>
</gene>
<name>Q08S59_STIAD</name>
<organism evidence="1 2">
    <name type="scientific">Stigmatella aurantiaca (strain DW4/3-1)</name>
    <dbReference type="NCBI Taxonomy" id="378806"/>
    <lineage>
        <taxon>Bacteria</taxon>
        <taxon>Pseudomonadati</taxon>
        <taxon>Myxococcota</taxon>
        <taxon>Myxococcia</taxon>
        <taxon>Myxococcales</taxon>
        <taxon>Cystobacterineae</taxon>
        <taxon>Archangiaceae</taxon>
        <taxon>Stigmatella</taxon>
    </lineage>
</organism>
<reference evidence="1 2" key="1">
    <citation type="submission" date="2006-04" db="EMBL/GenBank/DDBJ databases">
        <authorList>
            <person name="Nierman W.C."/>
        </authorList>
    </citation>
    <scope>NUCLEOTIDE SEQUENCE [LARGE SCALE GENOMIC DNA]</scope>
    <source>
        <strain evidence="1 2">DW4/3-1</strain>
    </source>
</reference>
<dbReference type="SUPFAM" id="SSF56112">
    <property type="entry name" value="Protein kinase-like (PK-like)"/>
    <property type="match status" value="1"/>
</dbReference>